<feature type="binding site" evidence="4">
    <location>
        <position position="200"/>
    </location>
    <ligand>
        <name>pyridoxal 5'-phosphate</name>
        <dbReference type="ChEBI" id="CHEBI:597326"/>
    </ligand>
</feature>
<dbReference type="InterPro" id="IPR010111">
    <property type="entry name" value="Kynureninase"/>
</dbReference>
<dbReference type="InterPro" id="IPR015424">
    <property type="entry name" value="PyrdxlP-dep_Trfase"/>
</dbReference>
<feature type="binding site" evidence="4">
    <location>
        <begin position="131"/>
        <end position="134"/>
    </location>
    <ligand>
        <name>pyridoxal 5'-phosphate</name>
        <dbReference type="ChEBI" id="CHEBI:597326"/>
    </ligand>
</feature>
<evidence type="ECO:0000313" key="7">
    <source>
        <dbReference type="EMBL" id="GAA0350443.1"/>
    </source>
</evidence>
<comment type="pathway">
    <text evidence="4 6">Cofactor biosynthesis; NAD(+) biosynthesis; quinolinate from L-kynurenine: step 2/3.</text>
</comment>
<dbReference type="Gene3D" id="3.90.1150.10">
    <property type="entry name" value="Aspartate Aminotransferase, domain 1"/>
    <property type="match status" value="1"/>
</dbReference>
<keyword evidence="8" id="KW-1185">Reference proteome</keyword>
<evidence type="ECO:0000256" key="6">
    <source>
        <dbReference type="PIRNR" id="PIRNR038800"/>
    </source>
</evidence>
<comment type="similarity">
    <text evidence="4 6">Belongs to the kynureninase family.</text>
</comment>
<evidence type="ECO:0000313" key="8">
    <source>
        <dbReference type="Proteomes" id="UP001500063"/>
    </source>
</evidence>
<evidence type="ECO:0000256" key="5">
    <source>
        <dbReference type="NCBIfam" id="TIGR01814"/>
    </source>
</evidence>
<comment type="cofactor">
    <cofactor evidence="4 6">
        <name>pyridoxal 5'-phosphate</name>
        <dbReference type="ChEBI" id="CHEBI:597326"/>
    </cofactor>
</comment>
<accession>A0ABP3GQ70</accession>
<feature type="binding site" evidence="4">
    <location>
        <position position="281"/>
    </location>
    <ligand>
        <name>pyridoxal 5'-phosphate</name>
        <dbReference type="ChEBI" id="CHEBI:597326"/>
    </ligand>
</feature>
<feature type="binding site" evidence="4">
    <location>
        <position position="203"/>
    </location>
    <ligand>
        <name>pyridoxal 5'-phosphate</name>
        <dbReference type="ChEBI" id="CHEBI:597326"/>
    </ligand>
</feature>
<comment type="subunit">
    <text evidence="4 6">Homodimer.</text>
</comment>
<evidence type="ECO:0000256" key="2">
    <source>
        <dbReference type="ARBA" id="ARBA00022801"/>
    </source>
</evidence>
<dbReference type="InterPro" id="IPR015421">
    <property type="entry name" value="PyrdxlP-dep_Trfase_major"/>
</dbReference>
<evidence type="ECO:0000256" key="3">
    <source>
        <dbReference type="ARBA" id="ARBA00022898"/>
    </source>
</evidence>
<dbReference type="PANTHER" id="PTHR14084">
    <property type="entry name" value="KYNURENINASE"/>
    <property type="match status" value="1"/>
</dbReference>
<comment type="function">
    <text evidence="4 6">Catalyzes the cleavage of L-kynurenine (L-Kyn) and L-3-hydroxykynurenine (L-3OHKyn) into anthranilic acid (AA) and 3-hydroxyanthranilic acid (3-OHAA), respectively.</text>
</comment>
<name>A0ABP3GQ70_9ACTN</name>
<feature type="binding site" evidence="4">
    <location>
        <position position="255"/>
    </location>
    <ligand>
        <name>pyridoxal 5'-phosphate</name>
        <dbReference type="ChEBI" id="CHEBI:597326"/>
    </ligand>
</feature>
<keyword evidence="2 4" id="KW-0378">Hydrolase</keyword>
<keyword evidence="1 4" id="KW-0662">Pyridine nucleotide biosynthesis</keyword>
<dbReference type="Gene3D" id="3.40.640.10">
    <property type="entry name" value="Type I PLP-dependent aspartate aminotransferase-like (Major domain)"/>
    <property type="match status" value="1"/>
</dbReference>
<feature type="binding site" evidence="4">
    <location>
        <position position="100"/>
    </location>
    <ligand>
        <name>pyridoxal 5'-phosphate</name>
        <dbReference type="ChEBI" id="CHEBI:597326"/>
    </ligand>
</feature>
<dbReference type="HAMAP" id="MF_01970">
    <property type="entry name" value="Kynureninase"/>
    <property type="match status" value="1"/>
</dbReference>
<keyword evidence="3 4" id="KW-0663">Pyridoxal phosphate</keyword>
<organism evidence="7 8">
    <name type="scientific">Streptomyces blastmyceticus</name>
    <dbReference type="NCBI Taxonomy" id="68180"/>
    <lineage>
        <taxon>Bacteria</taxon>
        <taxon>Bacillati</taxon>
        <taxon>Actinomycetota</taxon>
        <taxon>Actinomycetes</taxon>
        <taxon>Kitasatosporales</taxon>
        <taxon>Streptomycetaceae</taxon>
        <taxon>Streptomyces</taxon>
    </lineage>
</organism>
<dbReference type="Pfam" id="PF22580">
    <property type="entry name" value="KYNU_C"/>
    <property type="match status" value="1"/>
</dbReference>
<gene>
    <name evidence="7" type="primary">kynU_2</name>
    <name evidence="4" type="synonym">kynU</name>
    <name evidence="7" type="ORF">GCM10010319_29160</name>
</gene>
<evidence type="ECO:0000256" key="4">
    <source>
        <dbReference type="HAMAP-Rule" id="MF_01970"/>
    </source>
</evidence>
<dbReference type="InterPro" id="IPR015422">
    <property type="entry name" value="PyrdxlP-dep_Trfase_small"/>
</dbReference>
<comment type="pathway">
    <text evidence="4 6">Amino-acid degradation; L-kynurenine degradation; L-alanine and anthranilate from L-kynurenine: step 1/1.</text>
</comment>
<reference evidence="8" key="1">
    <citation type="journal article" date="2019" name="Int. J. Syst. Evol. Microbiol.">
        <title>The Global Catalogue of Microorganisms (GCM) 10K type strain sequencing project: providing services to taxonomists for standard genome sequencing and annotation.</title>
        <authorList>
            <consortium name="The Broad Institute Genomics Platform"/>
            <consortium name="The Broad Institute Genome Sequencing Center for Infectious Disease"/>
            <person name="Wu L."/>
            <person name="Ma J."/>
        </authorList>
    </citation>
    <scope>NUCLEOTIDE SEQUENCE [LARGE SCALE GENOMIC DNA]</scope>
    <source>
        <strain evidence="8">JCM 4565</strain>
    </source>
</reference>
<comment type="caution">
    <text evidence="4">Lacks conserved residue(s) required for the propagation of feature annotation.</text>
</comment>
<dbReference type="Proteomes" id="UP001500063">
    <property type="component" value="Unassembled WGS sequence"/>
</dbReference>
<dbReference type="NCBIfam" id="TIGR01814">
    <property type="entry name" value="kynureninase"/>
    <property type="match status" value="1"/>
</dbReference>
<comment type="catalytic activity">
    <reaction evidence="6">
        <text>3-hydroxy-L-kynurenine + H2O = 3-hydroxyanthranilate + L-alanine + H(+)</text>
        <dbReference type="Rhea" id="RHEA:25143"/>
        <dbReference type="ChEBI" id="CHEBI:15377"/>
        <dbReference type="ChEBI" id="CHEBI:15378"/>
        <dbReference type="ChEBI" id="CHEBI:36559"/>
        <dbReference type="ChEBI" id="CHEBI:57972"/>
        <dbReference type="ChEBI" id="CHEBI:58125"/>
        <dbReference type="EC" id="3.7.1.3"/>
    </reaction>
</comment>
<evidence type="ECO:0000256" key="1">
    <source>
        <dbReference type="ARBA" id="ARBA00022642"/>
    </source>
</evidence>
<feature type="binding site" evidence="4">
    <location>
        <position position="99"/>
    </location>
    <ligand>
        <name>pyridoxal 5'-phosphate</name>
        <dbReference type="ChEBI" id="CHEBI:597326"/>
    </ligand>
</feature>
<feature type="binding site" evidence="4">
    <location>
        <position position="225"/>
    </location>
    <ligand>
        <name>pyridoxal 5'-phosphate</name>
        <dbReference type="ChEBI" id="CHEBI:597326"/>
    </ligand>
</feature>
<comment type="catalytic activity">
    <reaction evidence="4 6">
        <text>L-kynurenine + H2O = anthranilate + L-alanine + H(+)</text>
        <dbReference type="Rhea" id="RHEA:16813"/>
        <dbReference type="ChEBI" id="CHEBI:15377"/>
        <dbReference type="ChEBI" id="CHEBI:15378"/>
        <dbReference type="ChEBI" id="CHEBI:16567"/>
        <dbReference type="ChEBI" id="CHEBI:57959"/>
        <dbReference type="ChEBI" id="CHEBI:57972"/>
        <dbReference type="EC" id="3.7.1.3"/>
    </reaction>
</comment>
<proteinExistence type="inferred from homology"/>
<dbReference type="EC" id="3.7.1.3" evidence="4 5"/>
<sequence length="400" mass="41738">MSGALGREAAVLDAADVLRAKRAEFALADGTVYLDGNSLGALPGAVAGRLADVIGREWGQLGIRSWTESGWWSAPERVGDRIGGLVGAAPGQIVVGDSTSVNVFKAVVAAVRIARERAPGRDEVLVDAATFPTDGYVAQSAARMTGCRVRAVPAADLAGEAGPRTAAVLVNHVDYRTGRLHDLPAVTAAAHTAGALVVADLCHSAGALPVELDAHGVDFAVGCTYKYLNGGPGSPAYLYVRHELQPRFDSPLPGWNSHADPFAMSPAYTPADGAARGRVGTPEILSLLALDTALDVWDGVALADVRAKSLALTDFFLRCVEEYVPEGRVESVTPAAHAERGSQVALRCAGAGAVMEELIRRGVVGDFRPPDVLRFGFTPLYTGFADAERAARVLAEVLGP</sequence>
<dbReference type="PANTHER" id="PTHR14084:SF0">
    <property type="entry name" value="KYNURENINASE"/>
    <property type="match status" value="1"/>
</dbReference>
<dbReference type="PIRSF" id="PIRSF038800">
    <property type="entry name" value="KYNU"/>
    <property type="match status" value="1"/>
</dbReference>
<dbReference type="EMBL" id="BAAABW010000016">
    <property type="protein sequence ID" value="GAA0350443.1"/>
    <property type="molecule type" value="Genomic_DNA"/>
</dbReference>
<feature type="modified residue" description="N6-(pyridoxal phosphate)lysine" evidence="4">
    <location>
        <position position="226"/>
    </location>
</feature>
<dbReference type="SUPFAM" id="SSF53383">
    <property type="entry name" value="PLP-dependent transferases"/>
    <property type="match status" value="1"/>
</dbReference>
<comment type="caution">
    <text evidence="7">The sequence shown here is derived from an EMBL/GenBank/DDBJ whole genome shotgun (WGS) entry which is preliminary data.</text>
</comment>
<protein>
    <recommendedName>
        <fullName evidence="4 5">Kynureninase</fullName>
        <ecNumber evidence="4 5">3.7.1.3</ecNumber>
    </recommendedName>
    <alternativeName>
        <fullName evidence="4">L-kynurenine hydrolase</fullName>
    </alternativeName>
</protein>